<comment type="caution">
    <text evidence="3">The sequence shown here is derived from an EMBL/GenBank/DDBJ whole genome shotgun (WGS) entry which is preliminary data.</text>
</comment>
<dbReference type="RefSeq" id="WP_126691601.1">
    <property type="nucleotide sequence ID" value="NZ_RXOF01000001.1"/>
</dbReference>
<evidence type="ECO:0000313" key="3">
    <source>
        <dbReference type="EMBL" id="RTQ53675.1"/>
    </source>
</evidence>
<gene>
    <name evidence="3" type="ORF">EJV47_02760</name>
</gene>
<sequence>MPHSFLRRLPVLAALLLTLPAAAQKYRTALGVRLGSGNYGLTAQQKIFEKTTLEGIALLRSREVTGTVLIERHFPILGPSLNYYFGAGAHAGRHKDFGAVGGFDAMVGAEWKLPILPFVVAADFKPSFELNNDEWLRFPTAVSVRYVLIKEKTSFMGGIFERDKDKKRDKKKEKSRSGGGLFGN</sequence>
<name>A0A3S0ISD5_9BACT</name>
<dbReference type="OrthoDB" id="963987at2"/>
<organism evidence="3 4">
    <name type="scientific">Hymenobacter gummosus</name>
    <dbReference type="NCBI Taxonomy" id="1776032"/>
    <lineage>
        <taxon>Bacteria</taxon>
        <taxon>Pseudomonadati</taxon>
        <taxon>Bacteroidota</taxon>
        <taxon>Cytophagia</taxon>
        <taxon>Cytophagales</taxon>
        <taxon>Hymenobacteraceae</taxon>
        <taxon>Hymenobacter</taxon>
    </lineage>
</organism>
<keyword evidence="2" id="KW-0732">Signal</keyword>
<accession>A0A3S0ISD5</accession>
<keyword evidence="4" id="KW-1185">Reference proteome</keyword>
<dbReference type="EMBL" id="RXOF01000001">
    <property type="protein sequence ID" value="RTQ53675.1"/>
    <property type="molecule type" value="Genomic_DNA"/>
</dbReference>
<evidence type="ECO:0000256" key="1">
    <source>
        <dbReference type="SAM" id="MobiDB-lite"/>
    </source>
</evidence>
<feature type="region of interest" description="Disordered" evidence="1">
    <location>
        <begin position="163"/>
        <end position="184"/>
    </location>
</feature>
<evidence type="ECO:0000313" key="4">
    <source>
        <dbReference type="Proteomes" id="UP000282184"/>
    </source>
</evidence>
<protein>
    <recommendedName>
        <fullName evidence="5">Outer membrane protein beta-barrel domain-containing protein</fullName>
    </recommendedName>
</protein>
<evidence type="ECO:0008006" key="5">
    <source>
        <dbReference type="Google" id="ProtNLM"/>
    </source>
</evidence>
<proteinExistence type="predicted"/>
<feature type="signal peptide" evidence="2">
    <location>
        <begin position="1"/>
        <end position="23"/>
    </location>
</feature>
<feature type="chain" id="PRO_5018619115" description="Outer membrane protein beta-barrel domain-containing protein" evidence="2">
    <location>
        <begin position="24"/>
        <end position="184"/>
    </location>
</feature>
<dbReference type="Proteomes" id="UP000282184">
    <property type="component" value="Unassembled WGS sequence"/>
</dbReference>
<evidence type="ECO:0000256" key="2">
    <source>
        <dbReference type="SAM" id="SignalP"/>
    </source>
</evidence>
<dbReference type="AlphaFoldDB" id="A0A3S0ISD5"/>
<reference evidence="3 4" key="1">
    <citation type="submission" date="2018-12" db="EMBL/GenBank/DDBJ databases">
        <title>Hymenobacter gummosus sp. nov., isolated from a spring.</title>
        <authorList>
            <person name="Nie L."/>
        </authorList>
    </citation>
    <scope>NUCLEOTIDE SEQUENCE [LARGE SCALE GENOMIC DNA]</scope>
    <source>
        <strain evidence="3 4">KCTC 52166</strain>
    </source>
</reference>